<keyword evidence="5" id="KW-1185">Reference proteome</keyword>
<dbReference type="OrthoDB" id="9803111at2"/>
<dbReference type="InterPro" id="IPR003869">
    <property type="entry name" value="Polysac_CapD-like"/>
</dbReference>
<dbReference type="CDD" id="cd05237">
    <property type="entry name" value="UDP_invert_4-6DH_SDR_e"/>
    <property type="match status" value="1"/>
</dbReference>
<evidence type="ECO:0000259" key="3">
    <source>
        <dbReference type="Pfam" id="PF02719"/>
    </source>
</evidence>
<dbReference type="InterPro" id="IPR036291">
    <property type="entry name" value="NAD(P)-bd_dom_sf"/>
</dbReference>
<feature type="transmembrane region" description="Helical" evidence="2">
    <location>
        <begin position="77"/>
        <end position="98"/>
    </location>
</feature>
<feature type="domain" description="Polysaccharide biosynthesis protein CapD-like" evidence="3">
    <location>
        <begin position="287"/>
        <end position="570"/>
    </location>
</feature>
<dbReference type="Pfam" id="PF13727">
    <property type="entry name" value="CoA_binding_3"/>
    <property type="match status" value="1"/>
</dbReference>
<dbReference type="PANTHER" id="PTHR43318">
    <property type="entry name" value="UDP-N-ACETYLGLUCOSAMINE 4,6-DEHYDRATASE"/>
    <property type="match status" value="1"/>
</dbReference>
<dbReference type="InterPro" id="IPR051203">
    <property type="entry name" value="Polysaccharide_Synthase-Rel"/>
</dbReference>
<dbReference type="PANTHER" id="PTHR43318:SF1">
    <property type="entry name" value="POLYSACCHARIDE BIOSYNTHESIS PROTEIN EPSC-RELATED"/>
    <property type="match status" value="1"/>
</dbReference>
<comment type="similarity">
    <text evidence="1">Belongs to the polysaccharide synthase family.</text>
</comment>
<dbReference type="Pfam" id="PF02719">
    <property type="entry name" value="Polysacc_synt_2"/>
    <property type="match status" value="1"/>
</dbReference>
<dbReference type="InterPro" id="IPR029063">
    <property type="entry name" value="SAM-dependent_MTases_sf"/>
</dbReference>
<dbReference type="Gene3D" id="3.40.50.720">
    <property type="entry name" value="NAD(P)-binding Rossmann-like Domain"/>
    <property type="match status" value="2"/>
</dbReference>
<dbReference type="SUPFAM" id="SSF53335">
    <property type="entry name" value="S-adenosyl-L-methionine-dependent methyltransferases"/>
    <property type="match status" value="1"/>
</dbReference>
<evidence type="ECO:0000313" key="4">
    <source>
        <dbReference type="EMBL" id="SLK14078.1"/>
    </source>
</evidence>
<keyword evidence="2" id="KW-0472">Membrane</keyword>
<gene>
    <name evidence="4" type="ORF">CCH01_05860</name>
</gene>
<organism evidence="4 5">
    <name type="scientific">Clostridium chauvoei JF4335</name>
    <dbReference type="NCBI Taxonomy" id="1351755"/>
    <lineage>
        <taxon>Bacteria</taxon>
        <taxon>Bacillati</taxon>
        <taxon>Bacillota</taxon>
        <taxon>Clostridia</taxon>
        <taxon>Eubacteriales</taxon>
        <taxon>Clostridiaceae</taxon>
        <taxon>Clostridium</taxon>
    </lineage>
</organism>
<feature type="transmembrane region" description="Helical" evidence="2">
    <location>
        <begin position="44"/>
        <end position="65"/>
    </location>
</feature>
<feature type="transmembrane region" description="Helical" evidence="2">
    <location>
        <begin position="104"/>
        <end position="125"/>
    </location>
</feature>
<dbReference type="AlphaFoldDB" id="A0A1U6J1C8"/>
<evidence type="ECO:0000313" key="5">
    <source>
        <dbReference type="Proteomes" id="UP000190476"/>
    </source>
</evidence>
<dbReference type="Proteomes" id="UP000190476">
    <property type="component" value="Chromosome I"/>
</dbReference>
<sequence length="621" mass="69439">MVKSNKVKGLILLLLDIIFINLAYVCSFYIRFSSDVPDNYVIAYLRFLPLIVLLYIIPFYFMKMYSSLWTIAGLDEFLWGIGGGILGIVLNIIIMFVVPLRIPNLVTITSGVLVILFTMTVRLSMRIYKRVKLYKNILNGETKKRVLIIGAGAFGQIAISELRKKSNGAYKIVGLVDDNNNKKGTYLSGVRVLGNTNEVEEIVENKNVDLIVLAISSLSAENKKEIIKKCQNTTAQIKIMPGINELVDSSEIDIKKMRNVDLKDLLGREEIELDKSGISYYLTNKRVLVTGGGGSIGSELCRQIAKFAPKELIILDIYENTAYDLQMELQRNMPELNQKVVIASIRDKKRLADVFEKYKPNVVFHAAAHKHVPLMEFNPAEAIKNNVQGTLNVAQCADRFGVEKFVLISTDKAVNPTNVMGATKRLCEMIVQSINARSKTEYVAVRFGNVLGSNGSVIPLFKKQIEAGGPVTLTHKDITRYFMLIPEAAQLVLQAGAYAKGGEIFVLDMGKPVKIYDLAVDLIKLSGFEPFKDIDIKVVGLRPGEKLYEELLMAENELSNTKHEKIFIEKPADIDYDALMQNISDIVDISKANKANEIRVRLKKIVPSYTPLDEVAVTKNK</sequence>
<dbReference type="STRING" id="1351755.CCH01_05860"/>
<dbReference type="SUPFAM" id="SSF51735">
    <property type="entry name" value="NAD(P)-binding Rossmann-fold domains"/>
    <property type="match status" value="1"/>
</dbReference>
<feature type="transmembrane region" description="Helical" evidence="2">
    <location>
        <begin position="12"/>
        <end position="32"/>
    </location>
</feature>
<evidence type="ECO:0000256" key="1">
    <source>
        <dbReference type="ARBA" id="ARBA00007430"/>
    </source>
</evidence>
<evidence type="ECO:0000256" key="2">
    <source>
        <dbReference type="SAM" id="Phobius"/>
    </source>
</evidence>
<keyword evidence="2" id="KW-0812">Transmembrane</keyword>
<reference evidence="5" key="1">
    <citation type="submission" date="2017-03" db="EMBL/GenBank/DDBJ databases">
        <authorList>
            <person name="Falquet L."/>
            <person name="Falquet L."/>
        </authorList>
    </citation>
    <scope>NUCLEOTIDE SEQUENCE [LARGE SCALE GENOMIC DNA]</scope>
</reference>
<name>A0A1U6J1C8_9CLOT</name>
<protein>
    <submittedName>
        <fullName evidence="4">Putative Capsular polysaccharide biosynthesis protein</fullName>
    </submittedName>
</protein>
<dbReference type="EMBL" id="LT799839">
    <property type="protein sequence ID" value="SLK14078.1"/>
    <property type="molecule type" value="Genomic_DNA"/>
</dbReference>
<keyword evidence="2" id="KW-1133">Transmembrane helix</keyword>
<dbReference type="RefSeq" id="WP_079481142.1">
    <property type="nucleotide sequence ID" value="NZ_CBML010000006.1"/>
</dbReference>
<dbReference type="GeneID" id="66300949"/>
<proteinExistence type="inferred from homology"/>
<accession>A0A1U6J1C8</accession>